<feature type="domain" description="HTH asnC-type" evidence="4">
    <location>
        <begin position="7"/>
        <end position="70"/>
    </location>
</feature>
<evidence type="ECO:0000313" key="6">
    <source>
        <dbReference type="Proteomes" id="UP000528457"/>
    </source>
</evidence>
<name>A0A7X0JRV7_9GAMM</name>
<organism evidence="5 6">
    <name type="scientific">Pseudoteredinibacter isoporae</name>
    <dbReference type="NCBI Taxonomy" id="570281"/>
    <lineage>
        <taxon>Bacteria</taxon>
        <taxon>Pseudomonadati</taxon>
        <taxon>Pseudomonadota</taxon>
        <taxon>Gammaproteobacteria</taxon>
        <taxon>Cellvibrionales</taxon>
        <taxon>Cellvibrionaceae</taxon>
        <taxon>Pseudoteredinibacter</taxon>
    </lineage>
</organism>
<dbReference type="InterPro" id="IPR019887">
    <property type="entry name" value="Tscrpt_reg_AsnC/Lrp_C"/>
</dbReference>
<dbReference type="PROSITE" id="PS00519">
    <property type="entry name" value="HTH_ASNC_1"/>
    <property type="match status" value="1"/>
</dbReference>
<dbReference type="AlphaFoldDB" id="A0A7X0JRV7"/>
<dbReference type="GO" id="GO:0043565">
    <property type="term" value="F:sequence-specific DNA binding"/>
    <property type="evidence" value="ECO:0007669"/>
    <property type="project" value="InterPro"/>
</dbReference>
<dbReference type="InterPro" id="IPR036390">
    <property type="entry name" value="WH_DNA-bd_sf"/>
</dbReference>
<dbReference type="Pfam" id="PF01037">
    <property type="entry name" value="AsnC_trans_reg"/>
    <property type="match status" value="1"/>
</dbReference>
<keyword evidence="2" id="KW-0238">DNA-binding</keyword>
<dbReference type="GO" id="GO:0043200">
    <property type="term" value="P:response to amino acid"/>
    <property type="evidence" value="ECO:0007669"/>
    <property type="project" value="TreeGrafter"/>
</dbReference>
<keyword evidence="6" id="KW-1185">Reference proteome</keyword>
<dbReference type="Proteomes" id="UP000528457">
    <property type="component" value="Unassembled WGS sequence"/>
</dbReference>
<dbReference type="PROSITE" id="PS50956">
    <property type="entry name" value="HTH_ASNC_2"/>
    <property type="match status" value="1"/>
</dbReference>
<dbReference type="PRINTS" id="PR00033">
    <property type="entry name" value="HTHASNC"/>
</dbReference>
<dbReference type="InParanoid" id="A0A7X0JRV7"/>
<evidence type="ECO:0000256" key="1">
    <source>
        <dbReference type="ARBA" id="ARBA00023015"/>
    </source>
</evidence>
<dbReference type="InterPro" id="IPR019888">
    <property type="entry name" value="Tscrpt_reg_AsnC-like"/>
</dbReference>
<dbReference type="EMBL" id="JACHHT010000001">
    <property type="protein sequence ID" value="MBB6520270.1"/>
    <property type="molecule type" value="Genomic_DNA"/>
</dbReference>
<dbReference type="RefSeq" id="WP_166851737.1">
    <property type="nucleotide sequence ID" value="NZ_JAAONY010000001.1"/>
</dbReference>
<keyword evidence="3" id="KW-0804">Transcription</keyword>
<dbReference type="GO" id="GO:0005829">
    <property type="term" value="C:cytosol"/>
    <property type="evidence" value="ECO:0007669"/>
    <property type="project" value="TreeGrafter"/>
</dbReference>
<dbReference type="SUPFAM" id="SSF54909">
    <property type="entry name" value="Dimeric alpha+beta barrel"/>
    <property type="match status" value="1"/>
</dbReference>
<dbReference type="InterPro" id="IPR036388">
    <property type="entry name" value="WH-like_DNA-bd_sf"/>
</dbReference>
<dbReference type="SMART" id="SM00344">
    <property type="entry name" value="HTH_ASNC"/>
    <property type="match status" value="1"/>
</dbReference>
<proteinExistence type="predicted"/>
<sequence>MKRSIKLDRLNRRILTFLQNNARISNIDLANDVGLSPSACLQRTKALEEAGYIHSYLTVVNLNKICENVTAYLDITMNHHEQPTLRRFEKAVKAYGNIVDCMRMSGGSDYMAFCVCSSVAELNELCEELLGQDLGIQRIDTRIVMDTPKWMGGYPLDDLRWRDGGDEEE</sequence>
<evidence type="ECO:0000256" key="2">
    <source>
        <dbReference type="ARBA" id="ARBA00023125"/>
    </source>
</evidence>
<evidence type="ECO:0000313" key="5">
    <source>
        <dbReference type="EMBL" id="MBB6520270.1"/>
    </source>
</evidence>
<dbReference type="InterPro" id="IPR019885">
    <property type="entry name" value="Tscrpt_reg_HTH_AsnC-type_CS"/>
</dbReference>
<dbReference type="PANTHER" id="PTHR30154:SF34">
    <property type="entry name" value="TRANSCRIPTIONAL REGULATOR AZLB"/>
    <property type="match status" value="1"/>
</dbReference>
<gene>
    <name evidence="5" type="ORF">HNR48_000548</name>
</gene>
<dbReference type="Pfam" id="PF13412">
    <property type="entry name" value="HTH_24"/>
    <property type="match status" value="1"/>
</dbReference>
<dbReference type="InterPro" id="IPR000485">
    <property type="entry name" value="AsnC-type_HTH_dom"/>
</dbReference>
<evidence type="ECO:0000256" key="3">
    <source>
        <dbReference type="ARBA" id="ARBA00023163"/>
    </source>
</evidence>
<protein>
    <submittedName>
        <fullName evidence="5">Lrp/AsnC family leucine-responsive transcriptional regulator</fullName>
    </submittedName>
</protein>
<reference evidence="5 6" key="1">
    <citation type="submission" date="2020-08" db="EMBL/GenBank/DDBJ databases">
        <title>Genomic Encyclopedia of Type Strains, Phase IV (KMG-IV): sequencing the most valuable type-strain genomes for metagenomic binning, comparative biology and taxonomic classification.</title>
        <authorList>
            <person name="Goeker M."/>
        </authorList>
    </citation>
    <scope>NUCLEOTIDE SEQUENCE [LARGE SCALE GENOMIC DNA]</scope>
    <source>
        <strain evidence="5 6">DSM 22368</strain>
    </source>
</reference>
<accession>A0A7X0JRV7</accession>
<dbReference type="SUPFAM" id="SSF46785">
    <property type="entry name" value="Winged helix' DNA-binding domain"/>
    <property type="match status" value="1"/>
</dbReference>
<dbReference type="Gene3D" id="3.30.70.920">
    <property type="match status" value="1"/>
</dbReference>
<keyword evidence="1" id="KW-0805">Transcription regulation</keyword>
<dbReference type="InterPro" id="IPR011008">
    <property type="entry name" value="Dimeric_a/b-barrel"/>
</dbReference>
<dbReference type="CDD" id="cd00090">
    <property type="entry name" value="HTH_ARSR"/>
    <property type="match status" value="1"/>
</dbReference>
<dbReference type="InterPro" id="IPR011991">
    <property type="entry name" value="ArsR-like_HTH"/>
</dbReference>
<evidence type="ECO:0000259" key="4">
    <source>
        <dbReference type="PROSITE" id="PS50956"/>
    </source>
</evidence>
<dbReference type="GO" id="GO:0006355">
    <property type="term" value="P:regulation of DNA-templated transcription"/>
    <property type="evidence" value="ECO:0007669"/>
    <property type="project" value="UniProtKB-ARBA"/>
</dbReference>
<dbReference type="Gene3D" id="1.10.10.10">
    <property type="entry name" value="Winged helix-like DNA-binding domain superfamily/Winged helix DNA-binding domain"/>
    <property type="match status" value="1"/>
</dbReference>
<dbReference type="PANTHER" id="PTHR30154">
    <property type="entry name" value="LEUCINE-RESPONSIVE REGULATORY PROTEIN"/>
    <property type="match status" value="1"/>
</dbReference>
<comment type="caution">
    <text evidence="5">The sequence shown here is derived from an EMBL/GenBank/DDBJ whole genome shotgun (WGS) entry which is preliminary data.</text>
</comment>